<gene>
    <name evidence="1" type="ORF">DNG_07319</name>
</gene>
<evidence type="ECO:0000313" key="2">
    <source>
        <dbReference type="Proteomes" id="UP001187682"/>
    </source>
</evidence>
<sequence length="346" mass="38841">MSVNHWAIEDGSSLGSLSLLLSAAAAGRWTAVRTLLRLGHSPEQKLFIRRYERRGGKTWSATVWMIYYAMLSMRLPNNSKARSRVEGISLPFVDIDKENHHLVLEELLDAGRVDPDCHLLLCRRHQDDEGKEQPQDDDGIDCNLCKPTHVVSLPDVFRAHTDYDKAPADEVYVPVLEEPRMARHSVHTPPDLKPDAIPKEYEQLGTVEDCVTLPFVLSLGPEHKDSVNDTDENRSLSARTHYGHHPYVYKTLEEKSGVRIFNDSGTELPLWHVSLANQLPTRYGETREDTREEFTGVAARTAAVLYTPHVHNTVGRADGSGKLGDVSYEANDGHVYSKSCDLPKKS</sequence>
<dbReference type="AlphaFoldDB" id="A0AAE8SXD8"/>
<protein>
    <submittedName>
        <fullName evidence="1">Uncharacterized protein</fullName>
    </submittedName>
</protein>
<proteinExistence type="predicted"/>
<reference evidence="1" key="1">
    <citation type="submission" date="2018-03" db="EMBL/GenBank/DDBJ databases">
        <authorList>
            <person name="Guldener U."/>
        </authorList>
    </citation>
    <scope>NUCLEOTIDE SEQUENCE</scope>
</reference>
<dbReference type="EMBL" id="ONZQ02000010">
    <property type="protein sequence ID" value="SPO04634.1"/>
    <property type="molecule type" value="Genomic_DNA"/>
</dbReference>
<dbReference type="Proteomes" id="UP001187682">
    <property type="component" value="Unassembled WGS sequence"/>
</dbReference>
<keyword evidence="2" id="KW-1185">Reference proteome</keyword>
<evidence type="ECO:0000313" key="1">
    <source>
        <dbReference type="EMBL" id="SPO04634.1"/>
    </source>
</evidence>
<comment type="caution">
    <text evidence="1">The sequence shown here is derived from an EMBL/GenBank/DDBJ whole genome shotgun (WGS) entry which is preliminary data.</text>
</comment>
<organism evidence="1 2">
    <name type="scientific">Cephalotrichum gorgonifer</name>
    <dbReference type="NCBI Taxonomy" id="2041049"/>
    <lineage>
        <taxon>Eukaryota</taxon>
        <taxon>Fungi</taxon>
        <taxon>Dikarya</taxon>
        <taxon>Ascomycota</taxon>
        <taxon>Pezizomycotina</taxon>
        <taxon>Sordariomycetes</taxon>
        <taxon>Hypocreomycetidae</taxon>
        <taxon>Microascales</taxon>
        <taxon>Microascaceae</taxon>
        <taxon>Cephalotrichum</taxon>
    </lineage>
</organism>
<name>A0AAE8SXD8_9PEZI</name>
<accession>A0AAE8SXD8</accession>